<keyword evidence="1" id="KW-0479">Metal-binding</keyword>
<evidence type="ECO:0000256" key="3">
    <source>
        <dbReference type="ARBA" id="ARBA00023014"/>
    </source>
</evidence>
<dbReference type="PANTHER" id="PTHR43105">
    <property type="entry name" value="RESPIRATORY NITRATE REDUCTASE"/>
    <property type="match status" value="1"/>
</dbReference>
<dbReference type="GO" id="GO:0051536">
    <property type="term" value="F:iron-sulfur cluster binding"/>
    <property type="evidence" value="ECO:0007669"/>
    <property type="project" value="UniProtKB-KW"/>
</dbReference>
<evidence type="ECO:0000256" key="2">
    <source>
        <dbReference type="ARBA" id="ARBA00023004"/>
    </source>
</evidence>
<evidence type="ECO:0000259" key="4">
    <source>
        <dbReference type="Pfam" id="PF00384"/>
    </source>
</evidence>
<dbReference type="AlphaFoldDB" id="X1CPS4"/>
<proteinExistence type="predicted"/>
<dbReference type="Gene3D" id="3.40.50.740">
    <property type="match status" value="1"/>
</dbReference>
<dbReference type="GO" id="GO:0022904">
    <property type="term" value="P:respiratory electron transport chain"/>
    <property type="evidence" value="ECO:0007669"/>
    <property type="project" value="TreeGrafter"/>
</dbReference>
<accession>X1CPS4</accession>
<dbReference type="GO" id="GO:0003954">
    <property type="term" value="F:NADH dehydrogenase activity"/>
    <property type="evidence" value="ECO:0007669"/>
    <property type="project" value="TreeGrafter"/>
</dbReference>
<dbReference type="GO" id="GO:0046872">
    <property type="term" value="F:metal ion binding"/>
    <property type="evidence" value="ECO:0007669"/>
    <property type="project" value="UniProtKB-KW"/>
</dbReference>
<sequence>RVNPNYLPGQQPITEPAIRQKFEAAWGKPIPTEKGRDAIGIVQGVEKGKLHGILVLGGDATGKIGNAIFEVPIFSVLVDTVFPEKPPYPDVILPGANFAESEGTYTNCERRIQYLRRAFPPPAGKENWEIIAALSTFLGYPMNYKAVSSIDGEIAQLVPILQAGEGGGYSEEGTQWPFFNNGRFDFEDGLGRLRLVESENYETLTLTSLS</sequence>
<dbReference type="InterPro" id="IPR006656">
    <property type="entry name" value="Mopterin_OxRdtase"/>
</dbReference>
<dbReference type="Pfam" id="PF00384">
    <property type="entry name" value="Molybdopterin"/>
    <property type="match status" value="1"/>
</dbReference>
<organism evidence="5">
    <name type="scientific">marine sediment metagenome</name>
    <dbReference type="NCBI Taxonomy" id="412755"/>
    <lineage>
        <taxon>unclassified sequences</taxon>
        <taxon>metagenomes</taxon>
        <taxon>ecological metagenomes</taxon>
    </lineage>
</organism>
<comment type="caution">
    <text evidence="5">The sequence shown here is derived from an EMBL/GenBank/DDBJ whole genome shotgun (WGS) entry which is preliminary data.</text>
</comment>
<dbReference type="GO" id="GO:0016020">
    <property type="term" value="C:membrane"/>
    <property type="evidence" value="ECO:0007669"/>
    <property type="project" value="TreeGrafter"/>
</dbReference>
<feature type="domain" description="Molybdopterin oxidoreductase" evidence="4">
    <location>
        <begin position="86"/>
        <end position="136"/>
    </location>
</feature>
<dbReference type="InterPro" id="IPR050123">
    <property type="entry name" value="Prok_molybdopt-oxidoreductase"/>
</dbReference>
<keyword evidence="3" id="KW-0411">Iron-sulfur</keyword>
<gene>
    <name evidence="5" type="ORF">S01H4_57848</name>
</gene>
<dbReference type="PANTHER" id="PTHR43105:SF10">
    <property type="entry name" value="NADH-QUINONE OXIDOREDUCTASE SUBUNIT G"/>
    <property type="match status" value="1"/>
</dbReference>
<evidence type="ECO:0000256" key="1">
    <source>
        <dbReference type="ARBA" id="ARBA00022723"/>
    </source>
</evidence>
<dbReference type="SUPFAM" id="SSF53706">
    <property type="entry name" value="Formate dehydrogenase/DMSO reductase, domains 1-3"/>
    <property type="match status" value="1"/>
</dbReference>
<feature type="non-terminal residue" evidence="5">
    <location>
        <position position="1"/>
    </location>
</feature>
<dbReference type="EMBL" id="BART01033723">
    <property type="protein sequence ID" value="GAH10406.1"/>
    <property type="molecule type" value="Genomic_DNA"/>
</dbReference>
<reference evidence="5" key="1">
    <citation type="journal article" date="2014" name="Front. Microbiol.">
        <title>High frequency of phylogenetically diverse reductive dehalogenase-homologous genes in deep subseafloor sedimentary metagenomes.</title>
        <authorList>
            <person name="Kawai M."/>
            <person name="Futagami T."/>
            <person name="Toyoda A."/>
            <person name="Takaki Y."/>
            <person name="Nishi S."/>
            <person name="Hori S."/>
            <person name="Arai W."/>
            <person name="Tsubouchi T."/>
            <person name="Morono Y."/>
            <person name="Uchiyama I."/>
            <person name="Ito T."/>
            <person name="Fujiyama A."/>
            <person name="Inagaki F."/>
            <person name="Takami H."/>
        </authorList>
    </citation>
    <scope>NUCLEOTIDE SEQUENCE</scope>
    <source>
        <strain evidence="5">Expedition CK06-06</strain>
    </source>
</reference>
<evidence type="ECO:0000313" key="5">
    <source>
        <dbReference type="EMBL" id="GAH10406.1"/>
    </source>
</evidence>
<protein>
    <recommendedName>
        <fullName evidence="4">Molybdopterin oxidoreductase domain-containing protein</fullName>
    </recommendedName>
</protein>
<name>X1CPS4_9ZZZZ</name>
<keyword evidence="2" id="KW-0408">Iron</keyword>